<comment type="subcellular location">
    <subcellularLocation>
        <location evidence="1 8">Cell membrane</location>
        <topology evidence="1 8">Multi-pass membrane protein</topology>
    </subcellularLocation>
</comment>
<proteinExistence type="inferred from homology"/>
<dbReference type="OrthoDB" id="9777163at2"/>
<evidence type="ECO:0000313" key="10">
    <source>
        <dbReference type="Proteomes" id="UP000238042"/>
    </source>
</evidence>
<keyword evidence="5 8" id="KW-0812">Transmembrane</keyword>
<name>A0A2S8AGQ8_9FLAO</name>
<evidence type="ECO:0000256" key="8">
    <source>
        <dbReference type="RuleBase" id="RU363041"/>
    </source>
</evidence>
<keyword evidence="4 8" id="KW-1003">Cell membrane</keyword>
<feature type="transmembrane region" description="Helical" evidence="8">
    <location>
        <begin position="7"/>
        <end position="40"/>
    </location>
</feature>
<dbReference type="AlphaFoldDB" id="A0A2S8AGQ8"/>
<dbReference type="RefSeq" id="WP_105245457.1">
    <property type="nucleotide sequence ID" value="NZ_PSZM01000001.1"/>
</dbReference>
<comment type="caution">
    <text evidence="9">The sequence shown here is derived from an EMBL/GenBank/DDBJ whole genome shotgun (WGS) entry which is preliminary data.</text>
</comment>
<keyword evidence="6 8" id="KW-1133">Transmembrane helix</keyword>
<dbReference type="InterPro" id="IPR002781">
    <property type="entry name" value="TM_pro_TauE-like"/>
</dbReference>
<dbReference type="Proteomes" id="UP000238042">
    <property type="component" value="Unassembled WGS sequence"/>
</dbReference>
<protein>
    <recommendedName>
        <fullName evidence="8">Probable membrane transporter protein</fullName>
    </recommendedName>
</protein>
<organism evidence="9 10">
    <name type="scientific">Apibacter adventoris</name>
    <dbReference type="NCBI Taxonomy" id="1679466"/>
    <lineage>
        <taxon>Bacteria</taxon>
        <taxon>Pseudomonadati</taxon>
        <taxon>Bacteroidota</taxon>
        <taxon>Flavobacteriia</taxon>
        <taxon>Flavobacteriales</taxon>
        <taxon>Weeksellaceae</taxon>
        <taxon>Apibacter</taxon>
    </lineage>
</organism>
<feature type="transmembrane region" description="Helical" evidence="8">
    <location>
        <begin position="158"/>
        <end position="177"/>
    </location>
</feature>
<keyword evidence="7 8" id="KW-0472">Membrane</keyword>
<dbReference type="PANTHER" id="PTHR30269:SF23">
    <property type="entry name" value="MEMBRANE TRANSPORTER PROTEIN YDHB-RELATED"/>
    <property type="match status" value="1"/>
</dbReference>
<keyword evidence="10" id="KW-1185">Reference proteome</keyword>
<evidence type="ECO:0000256" key="6">
    <source>
        <dbReference type="ARBA" id="ARBA00022989"/>
    </source>
</evidence>
<evidence type="ECO:0000313" key="9">
    <source>
        <dbReference type="EMBL" id="PQL95446.1"/>
    </source>
</evidence>
<feature type="transmembrane region" description="Helical" evidence="8">
    <location>
        <begin position="197"/>
        <end position="218"/>
    </location>
</feature>
<dbReference type="EMBL" id="PSZM01000001">
    <property type="protein sequence ID" value="PQL95446.1"/>
    <property type="molecule type" value="Genomic_DNA"/>
</dbReference>
<accession>A0A2S8AGQ8</accession>
<reference evidence="9 10" key="1">
    <citation type="submission" date="2018-02" db="EMBL/GenBank/DDBJ databases">
        <title>Genome sequences of Apibacter spp., gut symbionts of Asian honey bees.</title>
        <authorList>
            <person name="Kwong W.K."/>
            <person name="Steele M.I."/>
            <person name="Moran N.A."/>
        </authorList>
    </citation>
    <scope>NUCLEOTIDE SEQUENCE [LARGE SCALE GENOMIC DNA]</scope>
    <source>
        <strain evidence="10">wkB301</strain>
    </source>
</reference>
<dbReference type="Pfam" id="PF01925">
    <property type="entry name" value="TauE"/>
    <property type="match status" value="1"/>
</dbReference>
<feature type="transmembrane region" description="Helical" evidence="8">
    <location>
        <begin position="103"/>
        <end position="120"/>
    </location>
</feature>
<comment type="similarity">
    <text evidence="2 8">Belongs to the 4-toluene sulfonate uptake permease (TSUP) (TC 2.A.102) family.</text>
</comment>
<keyword evidence="3" id="KW-0813">Transport</keyword>
<dbReference type="PANTHER" id="PTHR30269">
    <property type="entry name" value="TRANSMEMBRANE PROTEIN YFCA"/>
    <property type="match status" value="1"/>
</dbReference>
<feature type="transmembrane region" description="Helical" evidence="8">
    <location>
        <begin position="253"/>
        <end position="271"/>
    </location>
</feature>
<dbReference type="InterPro" id="IPR052017">
    <property type="entry name" value="TSUP"/>
</dbReference>
<evidence type="ECO:0000256" key="7">
    <source>
        <dbReference type="ARBA" id="ARBA00023136"/>
    </source>
</evidence>
<evidence type="ECO:0000256" key="4">
    <source>
        <dbReference type="ARBA" id="ARBA00022475"/>
    </source>
</evidence>
<evidence type="ECO:0000256" key="2">
    <source>
        <dbReference type="ARBA" id="ARBA00009142"/>
    </source>
</evidence>
<evidence type="ECO:0000256" key="1">
    <source>
        <dbReference type="ARBA" id="ARBA00004651"/>
    </source>
</evidence>
<feature type="transmembrane region" description="Helical" evidence="8">
    <location>
        <begin position="225"/>
        <end position="247"/>
    </location>
</feature>
<feature type="transmembrane region" description="Helical" evidence="8">
    <location>
        <begin position="46"/>
        <end position="67"/>
    </location>
</feature>
<evidence type="ECO:0000256" key="3">
    <source>
        <dbReference type="ARBA" id="ARBA00022448"/>
    </source>
</evidence>
<dbReference type="GO" id="GO:0005886">
    <property type="term" value="C:plasma membrane"/>
    <property type="evidence" value="ECO:0007669"/>
    <property type="project" value="UniProtKB-SubCell"/>
</dbReference>
<gene>
    <name evidence="9" type="ORF">C4S77_01225</name>
</gene>
<feature type="transmembrane region" description="Helical" evidence="8">
    <location>
        <begin position="79"/>
        <end position="97"/>
    </location>
</feature>
<sequence>MTILYFTLILFLGAIFAGMLGSLTGLGGGVVIIPLLTLGFGVDIKYAVGTALVTSIATSSGAAAAYIKEGMTNVRIGMFLEIATTLGAVIGALLAVFLPASAVYIIFGIVLIFSGIMTIRKKNETPYLGKPSKTASLLKLNSTYPTPEGIKNYNVKNVAGGFSLMTFAGILSGILGIGSGSMKVLAMDTAMKIPFKVSTTTSNFMVGVTAAASAVIYFQRGQIEPVLAMPIVVGVLIGAFLGSKILMKINVSLLRKIFCFVIIILAIQMMYRGFEPSLVHWFPSVKFPKL</sequence>
<evidence type="ECO:0000256" key="5">
    <source>
        <dbReference type="ARBA" id="ARBA00022692"/>
    </source>
</evidence>